<sequence length="94" mass="11027">MKTTLLIFLAIAMFLSLIKKNKKRSERQYESDVKENADFPEAVELESYNVSDFDQEIFNNWAAMPSTSRTDDVCLTLTRQELFDFAEYYHKAKS</sequence>
<protein>
    <submittedName>
        <fullName evidence="1">Uncharacterized protein</fullName>
    </submittedName>
</protein>
<gene>
    <name evidence="1" type="ORF">ACFFU1_16700</name>
</gene>
<dbReference type="Proteomes" id="UP001589590">
    <property type="component" value="Unassembled WGS sequence"/>
</dbReference>
<reference evidence="1 2" key="1">
    <citation type="submission" date="2024-09" db="EMBL/GenBank/DDBJ databases">
        <authorList>
            <person name="Sun Q."/>
            <person name="Mori K."/>
        </authorList>
    </citation>
    <scope>NUCLEOTIDE SEQUENCE [LARGE SCALE GENOMIC DNA]</scope>
    <source>
        <strain evidence="1 2">CECT 8300</strain>
    </source>
</reference>
<accession>A0ABV5H5G1</accession>
<proteinExistence type="predicted"/>
<evidence type="ECO:0000313" key="1">
    <source>
        <dbReference type="EMBL" id="MFB9106550.1"/>
    </source>
</evidence>
<dbReference type="EMBL" id="JBHMFA010000017">
    <property type="protein sequence ID" value="MFB9106550.1"/>
    <property type="molecule type" value="Genomic_DNA"/>
</dbReference>
<evidence type="ECO:0000313" key="2">
    <source>
        <dbReference type="Proteomes" id="UP001589590"/>
    </source>
</evidence>
<organism evidence="1 2">
    <name type="scientific">Algibacter miyuki</name>
    <dbReference type="NCBI Taxonomy" id="1306933"/>
    <lineage>
        <taxon>Bacteria</taxon>
        <taxon>Pseudomonadati</taxon>
        <taxon>Bacteroidota</taxon>
        <taxon>Flavobacteriia</taxon>
        <taxon>Flavobacteriales</taxon>
        <taxon>Flavobacteriaceae</taxon>
        <taxon>Algibacter</taxon>
    </lineage>
</organism>
<comment type="caution">
    <text evidence="1">The sequence shown here is derived from an EMBL/GenBank/DDBJ whole genome shotgun (WGS) entry which is preliminary data.</text>
</comment>
<dbReference type="RefSeq" id="WP_290270616.1">
    <property type="nucleotide sequence ID" value="NZ_JAUFQP010000010.1"/>
</dbReference>
<keyword evidence="2" id="KW-1185">Reference proteome</keyword>
<name>A0ABV5H5G1_9FLAO</name>